<feature type="transmembrane region" description="Helical" evidence="1">
    <location>
        <begin position="20"/>
        <end position="44"/>
    </location>
</feature>
<protein>
    <submittedName>
        <fullName evidence="2">DUF624 domain-containing protein</fullName>
    </submittedName>
</protein>
<feature type="transmembrane region" description="Helical" evidence="1">
    <location>
        <begin position="146"/>
        <end position="166"/>
    </location>
</feature>
<keyword evidence="1" id="KW-0472">Membrane</keyword>
<name>A0A9D2PRG1_9FIRM</name>
<evidence type="ECO:0000313" key="3">
    <source>
        <dbReference type="Proteomes" id="UP000823886"/>
    </source>
</evidence>
<accession>A0A9D2PRG1</accession>
<dbReference type="EMBL" id="DWVZ01000194">
    <property type="protein sequence ID" value="HJC64685.1"/>
    <property type="molecule type" value="Genomic_DNA"/>
</dbReference>
<dbReference type="InterPro" id="IPR006938">
    <property type="entry name" value="DUF624"/>
</dbReference>
<keyword evidence="1" id="KW-0812">Transmembrane</keyword>
<sequence length="208" mass="23798">MKLNINSPVFQFLNTFTEFVLLNAVFLITCIPLITIGASITALYTVTLREARGEEGYLVHSYWKAFLENFRKSTLLFLVYFASGCVLLFNLVFWLQMQTPAGNLLLTGICLLSLLWLVSLLYVFPLQARFENSLSQTLRNALLLALSNRLCTVVILLLFLAAAALFCLTSVFRLFLLVFGFAFLAYCNSFFFLKVFRKYEPEQQTPEF</sequence>
<organism evidence="2 3">
    <name type="scientific">Candidatus Blautia merdavium</name>
    <dbReference type="NCBI Taxonomy" id="2838494"/>
    <lineage>
        <taxon>Bacteria</taxon>
        <taxon>Bacillati</taxon>
        <taxon>Bacillota</taxon>
        <taxon>Clostridia</taxon>
        <taxon>Lachnospirales</taxon>
        <taxon>Lachnospiraceae</taxon>
        <taxon>Blautia</taxon>
    </lineage>
</organism>
<reference evidence="2" key="1">
    <citation type="journal article" date="2021" name="PeerJ">
        <title>Extensive microbial diversity within the chicken gut microbiome revealed by metagenomics and culture.</title>
        <authorList>
            <person name="Gilroy R."/>
            <person name="Ravi A."/>
            <person name="Getino M."/>
            <person name="Pursley I."/>
            <person name="Horton D.L."/>
            <person name="Alikhan N.F."/>
            <person name="Baker D."/>
            <person name="Gharbi K."/>
            <person name="Hall N."/>
            <person name="Watson M."/>
            <person name="Adriaenssens E.M."/>
            <person name="Foster-Nyarko E."/>
            <person name="Jarju S."/>
            <person name="Secka A."/>
            <person name="Antonio M."/>
            <person name="Oren A."/>
            <person name="Chaudhuri R.R."/>
            <person name="La Ragione R."/>
            <person name="Hildebrand F."/>
            <person name="Pallen M.J."/>
        </authorList>
    </citation>
    <scope>NUCLEOTIDE SEQUENCE</scope>
    <source>
        <strain evidence="2">ChiBcec2-3848</strain>
    </source>
</reference>
<gene>
    <name evidence="2" type="ORF">H9753_13910</name>
</gene>
<proteinExistence type="predicted"/>
<dbReference type="Proteomes" id="UP000823886">
    <property type="component" value="Unassembled WGS sequence"/>
</dbReference>
<reference evidence="2" key="2">
    <citation type="submission" date="2021-04" db="EMBL/GenBank/DDBJ databases">
        <authorList>
            <person name="Gilroy R."/>
        </authorList>
    </citation>
    <scope>NUCLEOTIDE SEQUENCE</scope>
    <source>
        <strain evidence="2">ChiBcec2-3848</strain>
    </source>
</reference>
<dbReference type="Pfam" id="PF04854">
    <property type="entry name" value="DUF624"/>
    <property type="match status" value="1"/>
</dbReference>
<feature type="transmembrane region" description="Helical" evidence="1">
    <location>
        <begin position="172"/>
        <end position="193"/>
    </location>
</feature>
<comment type="caution">
    <text evidence="2">The sequence shown here is derived from an EMBL/GenBank/DDBJ whole genome shotgun (WGS) entry which is preliminary data.</text>
</comment>
<evidence type="ECO:0000256" key="1">
    <source>
        <dbReference type="SAM" id="Phobius"/>
    </source>
</evidence>
<evidence type="ECO:0000313" key="2">
    <source>
        <dbReference type="EMBL" id="HJC64685.1"/>
    </source>
</evidence>
<feature type="transmembrane region" description="Helical" evidence="1">
    <location>
        <begin position="101"/>
        <end position="125"/>
    </location>
</feature>
<keyword evidence="1" id="KW-1133">Transmembrane helix</keyword>
<dbReference type="AlphaFoldDB" id="A0A9D2PRG1"/>
<feature type="transmembrane region" description="Helical" evidence="1">
    <location>
        <begin position="74"/>
        <end position="95"/>
    </location>
</feature>